<keyword evidence="2" id="KW-0489">Methyltransferase</keyword>
<dbReference type="KEGG" id="ngf:FRF71_12750"/>
<gene>
    <name evidence="2" type="ORF">FRF71_12750</name>
</gene>
<dbReference type="RefSeq" id="WP_147091004.1">
    <property type="nucleotide sequence ID" value="NZ_BAABJD010000002.1"/>
</dbReference>
<dbReference type="EMBL" id="CP042345">
    <property type="protein sequence ID" value="QEA16925.1"/>
    <property type="molecule type" value="Genomic_DNA"/>
</dbReference>
<accession>A0A5B8S950</accession>
<protein>
    <submittedName>
        <fullName evidence="2">Class I SAM-dependent methyltransferase</fullName>
    </submittedName>
</protein>
<dbReference type="CDD" id="cd02440">
    <property type="entry name" value="AdoMet_MTases"/>
    <property type="match status" value="1"/>
</dbReference>
<dbReference type="InterPro" id="IPR029063">
    <property type="entry name" value="SAM-dependent_MTases_sf"/>
</dbReference>
<organism evidence="2 3">
    <name type="scientific">Novosphingobium ginsenosidimutans</name>
    <dbReference type="NCBI Taxonomy" id="1176536"/>
    <lineage>
        <taxon>Bacteria</taxon>
        <taxon>Pseudomonadati</taxon>
        <taxon>Pseudomonadota</taxon>
        <taxon>Alphaproteobacteria</taxon>
        <taxon>Sphingomonadales</taxon>
        <taxon>Sphingomonadaceae</taxon>
        <taxon>Novosphingobium</taxon>
    </lineage>
</organism>
<dbReference type="InterPro" id="IPR052356">
    <property type="entry name" value="Thiol_S-MT"/>
</dbReference>
<reference evidence="2 3" key="1">
    <citation type="journal article" date="2013" name="J. Microbiol. Biotechnol.">
        <title>Novosphingobium ginsenosidimutans sp. nov., with the ability to convert ginsenoside.</title>
        <authorList>
            <person name="Kim J.K."/>
            <person name="He D."/>
            <person name="Liu Q.M."/>
            <person name="Park H.Y."/>
            <person name="Jung M.S."/>
            <person name="Yoon M.H."/>
            <person name="Kim S.C."/>
            <person name="Im W.T."/>
        </authorList>
    </citation>
    <scope>NUCLEOTIDE SEQUENCE [LARGE SCALE GENOMIC DNA]</scope>
    <source>
        <strain evidence="2 3">FW-6</strain>
    </source>
</reference>
<evidence type="ECO:0000313" key="2">
    <source>
        <dbReference type="EMBL" id="QEA16925.1"/>
    </source>
</evidence>
<dbReference type="AlphaFoldDB" id="A0A5B8S950"/>
<keyword evidence="3" id="KW-1185">Reference proteome</keyword>
<evidence type="ECO:0000259" key="1">
    <source>
        <dbReference type="Pfam" id="PF08241"/>
    </source>
</evidence>
<keyword evidence="2" id="KW-0808">Transferase</keyword>
<dbReference type="Proteomes" id="UP000321172">
    <property type="component" value="Chromosome"/>
</dbReference>
<dbReference type="Gene3D" id="3.40.50.150">
    <property type="entry name" value="Vaccinia Virus protein VP39"/>
    <property type="match status" value="1"/>
</dbReference>
<name>A0A5B8S950_9SPHN</name>
<proteinExistence type="predicted"/>
<dbReference type="PANTHER" id="PTHR45036">
    <property type="entry name" value="METHYLTRANSFERASE LIKE 7B"/>
    <property type="match status" value="1"/>
</dbReference>
<dbReference type="OrthoDB" id="9777830at2"/>
<dbReference type="SUPFAM" id="SSF53335">
    <property type="entry name" value="S-adenosyl-L-methionine-dependent methyltransferases"/>
    <property type="match status" value="1"/>
</dbReference>
<dbReference type="Pfam" id="PF08241">
    <property type="entry name" value="Methyltransf_11"/>
    <property type="match status" value="1"/>
</dbReference>
<evidence type="ECO:0000313" key="3">
    <source>
        <dbReference type="Proteomes" id="UP000321172"/>
    </source>
</evidence>
<sequence length="210" mass="22648">MGFANWYDEHVVPRLIRCACSGPAIMKLREKVVPLASGAVFELGCGGGLNQRFYDPARISSYAGVDPSAKGLEFTRAEAQRKGWAHDIRAGTGEAIPFADESFDSVVCTFTLCSVQDPAQTLKEMRRVLKPGGQLLFAEHGAAPDAGVAKWQARIEPVWRRIAGGCHLTRPVGSSIDQCGFALEPLGAQYAPKVPRFAGWMEWGVGVKAG</sequence>
<dbReference type="InterPro" id="IPR013216">
    <property type="entry name" value="Methyltransf_11"/>
</dbReference>
<dbReference type="GO" id="GO:0032259">
    <property type="term" value="P:methylation"/>
    <property type="evidence" value="ECO:0007669"/>
    <property type="project" value="UniProtKB-KW"/>
</dbReference>
<dbReference type="GO" id="GO:0008757">
    <property type="term" value="F:S-adenosylmethionine-dependent methyltransferase activity"/>
    <property type="evidence" value="ECO:0007669"/>
    <property type="project" value="InterPro"/>
</dbReference>
<dbReference type="PANTHER" id="PTHR45036:SF1">
    <property type="entry name" value="METHYLTRANSFERASE LIKE 7A"/>
    <property type="match status" value="1"/>
</dbReference>
<feature type="domain" description="Methyltransferase type 11" evidence="1">
    <location>
        <begin position="42"/>
        <end position="137"/>
    </location>
</feature>